<keyword evidence="11" id="KW-1185">Reference proteome</keyword>
<evidence type="ECO:0000256" key="10">
    <source>
        <dbReference type="SAM" id="SignalP"/>
    </source>
</evidence>
<evidence type="ECO:0000256" key="8">
    <source>
        <dbReference type="ARBA" id="ARBA00023180"/>
    </source>
</evidence>
<dbReference type="OrthoDB" id="6371519at2759"/>
<feature type="transmembrane region" description="Helical" evidence="9">
    <location>
        <begin position="190"/>
        <end position="212"/>
    </location>
</feature>
<evidence type="ECO:0000256" key="4">
    <source>
        <dbReference type="ARBA" id="ARBA00022729"/>
    </source>
</evidence>
<feature type="signal peptide" evidence="10">
    <location>
        <begin position="1"/>
        <end position="18"/>
    </location>
</feature>
<accession>A0A6J2YYH5</accession>
<evidence type="ECO:0000256" key="2">
    <source>
        <dbReference type="ARBA" id="ARBA00009643"/>
    </source>
</evidence>
<dbReference type="InterPro" id="IPR022065">
    <property type="entry name" value="Uncharacterised_TMEM59"/>
</dbReference>
<feature type="chain" id="PRO_5026650448" evidence="10">
    <location>
        <begin position="19"/>
        <end position="274"/>
    </location>
</feature>
<keyword evidence="4 10" id="KW-0732">Signal</keyword>
<evidence type="ECO:0000256" key="6">
    <source>
        <dbReference type="ARBA" id="ARBA00023034"/>
    </source>
</evidence>
<protein>
    <submittedName>
        <fullName evidence="12">Transmembrane protein 59-like</fullName>
    </submittedName>
</protein>
<keyword evidence="5 9" id="KW-1133">Transmembrane helix</keyword>
<comment type="similarity">
    <text evidence="2">Belongs to the TMEM59 family.</text>
</comment>
<gene>
    <name evidence="12" type="primary">LOC115891838</name>
</gene>
<keyword evidence="3 9" id="KW-0812">Transmembrane</keyword>
<evidence type="ECO:0000256" key="3">
    <source>
        <dbReference type="ARBA" id="ARBA00022692"/>
    </source>
</evidence>
<keyword evidence="8" id="KW-0325">Glycoprotein</keyword>
<dbReference type="PANTHER" id="PTHR28652">
    <property type="entry name" value="TRANSMEMBRANE PROTEIN 59-LIKE PROTEIN"/>
    <property type="match status" value="1"/>
</dbReference>
<reference evidence="12" key="1">
    <citation type="submission" date="2025-08" db="UniProtKB">
        <authorList>
            <consortium name="RefSeq"/>
        </authorList>
    </citation>
    <scope>IDENTIFICATION</scope>
    <source>
        <tissue evidence="12">Gonads</tissue>
    </source>
</reference>
<evidence type="ECO:0000256" key="9">
    <source>
        <dbReference type="SAM" id="Phobius"/>
    </source>
</evidence>
<dbReference type="RefSeq" id="XP_030768279.1">
    <property type="nucleotide sequence ID" value="XM_030912419.1"/>
</dbReference>
<dbReference type="Proteomes" id="UP000504635">
    <property type="component" value="Unplaced"/>
</dbReference>
<dbReference type="GO" id="GO:0000139">
    <property type="term" value="C:Golgi membrane"/>
    <property type="evidence" value="ECO:0007669"/>
    <property type="project" value="UniProtKB-SubCell"/>
</dbReference>
<organism evidence="11 12">
    <name type="scientific">Sitophilus oryzae</name>
    <name type="common">Rice weevil</name>
    <name type="synonym">Curculio oryzae</name>
    <dbReference type="NCBI Taxonomy" id="7048"/>
    <lineage>
        <taxon>Eukaryota</taxon>
        <taxon>Metazoa</taxon>
        <taxon>Ecdysozoa</taxon>
        <taxon>Arthropoda</taxon>
        <taxon>Hexapoda</taxon>
        <taxon>Insecta</taxon>
        <taxon>Pterygota</taxon>
        <taxon>Neoptera</taxon>
        <taxon>Endopterygota</taxon>
        <taxon>Coleoptera</taxon>
        <taxon>Polyphaga</taxon>
        <taxon>Cucujiformia</taxon>
        <taxon>Curculionidae</taxon>
        <taxon>Dryophthorinae</taxon>
        <taxon>Sitophilus</taxon>
    </lineage>
</organism>
<evidence type="ECO:0000256" key="1">
    <source>
        <dbReference type="ARBA" id="ARBA00004614"/>
    </source>
</evidence>
<dbReference type="GeneID" id="115891838"/>
<comment type="subcellular location">
    <subcellularLocation>
        <location evidence="1">Golgi apparatus membrane</location>
        <topology evidence="1">Single-pass type I membrane protein</topology>
    </subcellularLocation>
</comment>
<dbReference type="InParanoid" id="A0A6J2YYH5"/>
<dbReference type="KEGG" id="soy:115891838"/>
<evidence type="ECO:0000256" key="7">
    <source>
        <dbReference type="ARBA" id="ARBA00023136"/>
    </source>
</evidence>
<keyword evidence="6" id="KW-0333">Golgi apparatus</keyword>
<dbReference type="AlphaFoldDB" id="A0A6J2YYH5"/>
<evidence type="ECO:0000313" key="11">
    <source>
        <dbReference type="Proteomes" id="UP000504635"/>
    </source>
</evidence>
<proteinExistence type="inferred from homology"/>
<name>A0A6J2YYH5_SITOR</name>
<dbReference type="PANTHER" id="PTHR28652:SF2">
    <property type="entry name" value="TRANSMEMBRANE PROTEIN 59-LIKE PROTEIN"/>
    <property type="match status" value="1"/>
</dbReference>
<evidence type="ECO:0000313" key="12">
    <source>
        <dbReference type="RefSeq" id="XP_030768279.1"/>
    </source>
</evidence>
<sequence length="274" mass="31078">MKFYVVWSILSLVPYSFGFLQDKCISLCEKEKLPALEPNTFERVVCQTGCRFFSILKFTGLDIKLAAKDCQISCNDSFGFTKERKVCAIGCHLISSNTENDVKMLVEPINEKSKNELVIGEPDTDLLESDMLMSDPSFKSQLEIGFNIDYKIPETHIRTMPIERKIYAVRVVLKDSWLECVSKTSGIPRWILALVLFGAFVVVIGIMVMSLVSIMEPKKNEDLEYGVILELSDDMSVRKTLFETACDSLLPKYSETDDNLPPKYADVVKNHEEV</sequence>
<keyword evidence="7 9" id="KW-0472">Membrane</keyword>
<dbReference type="Pfam" id="PF12280">
    <property type="entry name" value="BSMAP"/>
    <property type="match status" value="1"/>
</dbReference>
<evidence type="ECO:0000256" key="5">
    <source>
        <dbReference type="ARBA" id="ARBA00022989"/>
    </source>
</evidence>